<evidence type="ECO:0000313" key="4">
    <source>
        <dbReference type="Proteomes" id="UP000250043"/>
    </source>
</evidence>
<dbReference type="AlphaFoldDB" id="A0A8E2DJG7"/>
<evidence type="ECO:0000256" key="2">
    <source>
        <dbReference type="SAM" id="Phobius"/>
    </source>
</evidence>
<keyword evidence="2" id="KW-0812">Transmembrane</keyword>
<feature type="compositionally biased region" description="Basic and acidic residues" evidence="1">
    <location>
        <begin position="1"/>
        <end position="22"/>
    </location>
</feature>
<keyword evidence="2" id="KW-0472">Membrane</keyword>
<evidence type="ECO:0000313" key="3">
    <source>
        <dbReference type="EMBL" id="OCH89021.1"/>
    </source>
</evidence>
<name>A0A8E2DJG7_9APHY</name>
<accession>A0A8E2DJG7</accession>
<protein>
    <submittedName>
        <fullName evidence="3">Uncharacterized protein</fullName>
    </submittedName>
</protein>
<keyword evidence="4" id="KW-1185">Reference proteome</keyword>
<dbReference type="EMBL" id="KV722437">
    <property type="protein sequence ID" value="OCH89021.1"/>
    <property type="molecule type" value="Genomic_DNA"/>
</dbReference>
<feature type="transmembrane region" description="Helical" evidence="2">
    <location>
        <begin position="220"/>
        <end position="239"/>
    </location>
</feature>
<evidence type="ECO:0000256" key="1">
    <source>
        <dbReference type="SAM" id="MobiDB-lite"/>
    </source>
</evidence>
<keyword evidence="2" id="KW-1133">Transmembrane helix</keyword>
<feature type="transmembrane region" description="Helical" evidence="2">
    <location>
        <begin position="183"/>
        <end position="200"/>
    </location>
</feature>
<reference evidence="3 4" key="1">
    <citation type="submission" date="2016-07" db="EMBL/GenBank/DDBJ databases">
        <title>Draft genome of the white-rot fungus Obba rivulosa 3A-2.</title>
        <authorList>
            <consortium name="DOE Joint Genome Institute"/>
            <person name="Miettinen O."/>
            <person name="Riley R."/>
            <person name="Acob R."/>
            <person name="Barry K."/>
            <person name="Cullen D."/>
            <person name="De Vries R."/>
            <person name="Hainaut M."/>
            <person name="Hatakka A."/>
            <person name="Henrissat B."/>
            <person name="Hilden K."/>
            <person name="Kuo R."/>
            <person name="Labutti K."/>
            <person name="Lipzen A."/>
            <person name="Makela M.R."/>
            <person name="Sandor L."/>
            <person name="Spatafora J.W."/>
            <person name="Grigoriev I.V."/>
            <person name="Hibbett D.S."/>
        </authorList>
    </citation>
    <scope>NUCLEOTIDE SEQUENCE [LARGE SCALE GENOMIC DNA]</scope>
    <source>
        <strain evidence="3 4">3A-2</strain>
    </source>
</reference>
<proteinExistence type="predicted"/>
<dbReference type="Proteomes" id="UP000250043">
    <property type="component" value="Unassembled WGS sequence"/>
</dbReference>
<organism evidence="3 4">
    <name type="scientific">Obba rivulosa</name>
    <dbReference type="NCBI Taxonomy" id="1052685"/>
    <lineage>
        <taxon>Eukaryota</taxon>
        <taxon>Fungi</taxon>
        <taxon>Dikarya</taxon>
        <taxon>Basidiomycota</taxon>
        <taxon>Agaricomycotina</taxon>
        <taxon>Agaricomycetes</taxon>
        <taxon>Polyporales</taxon>
        <taxon>Gelatoporiaceae</taxon>
        <taxon>Obba</taxon>
    </lineage>
</organism>
<sequence>MDSPKEIKDDWYRDSDVKRSDAQNEDDVSDDETGRGHATCASAFAHIALQHLSFFLYLYPCYRAHFTDSSCFCRASPAICKILRIDGNIVAATLSLVASGMCAVGFLCAVGIAVLHTVKWRRASQVSLPCIILELPSIASRLRPKCHRYVRRSTSAFVLFQLCAFWGKPSDALLAAYANLNRSACLLTLSCIAVGIWPGQSLRGSDEPSYLPSFVFSSPFLHAQWVFATMNLAATAVSCRRDWIRHRNRSPPSLPL</sequence>
<feature type="transmembrane region" description="Helical" evidence="2">
    <location>
        <begin position="89"/>
        <end position="115"/>
    </location>
</feature>
<feature type="region of interest" description="Disordered" evidence="1">
    <location>
        <begin position="1"/>
        <end position="32"/>
    </location>
</feature>
<gene>
    <name evidence="3" type="ORF">OBBRIDRAFT_44871</name>
</gene>